<dbReference type="SUPFAM" id="SSF82919">
    <property type="entry name" value="Zn-finger domain of Sec23/24"/>
    <property type="match status" value="1"/>
</dbReference>
<evidence type="ECO:0000256" key="2">
    <source>
        <dbReference type="ARBA" id="ARBA00022448"/>
    </source>
</evidence>
<evidence type="ECO:0000256" key="7">
    <source>
        <dbReference type="ARBA" id="ARBA00022927"/>
    </source>
</evidence>
<comment type="caution">
    <text evidence="16">The sequence shown here is derived from an EMBL/GenBank/DDBJ whole genome shotgun (WGS) entry which is preliminary data.</text>
</comment>
<comment type="function">
    <text evidence="10">Component of the coat protein complex II (COPII) which promotes the formation of transport vesicles from the endoplasmic reticulum (ER). The coat has two main functions, the physical deformation of the endoplasmic reticulum membrane into vesicles and the selection of cargo molecules.</text>
</comment>
<dbReference type="InterPro" id="IPR006900">
    <property type="entry name" value="Sec23/24_helical_dom"/>
</dbReference>
<evidence type="ECO:0000313" key="16">
    <source>
        <dbReference type="EMBL" id="KAK8887156.1"/>
    </source>
</evidence>
<dbReference type="Gene3D" id="3.40.50.410">
    <property type="entry name" value="von Willebrand factor, type A domain"/>
    <property type="match status" value="1"/>
</dbReference>
<dbReference type="InterPro" id="IPR029006">
    <property type="entry name" value="ADF-H/Gelsolin-like_dom_sf"/>
</dbReference>
<organism evidence="16 17">
    <name type="scientific">Tritrichomonas musculus</name>
    <dbReference type="NCBI Taxonomy" id="1915356"/>
    <lineage>
        <taxon>Eukaryota</taxon>
        <taxon>Metamonada</taxon>
        <taxon>Parabasalia</taxon>
        <taxon>Tritrichomonadida</taxon>
        <taxon>Tritrichomonadidae</taxon>
        <taxon>Tritrichomonas</taxon>
    </lineage>
</organism>
<dbReference type="Gene3D" id="2.30.30.380">
    <property type="entry name" value="Zn-finger domain of Sec23/24"/>
    <property type="match status" value="1"/>
</dbReference>
<sequence>MDFNQVEDLNGIRFTWNVLPTNRVDANNCALPIGCLYTPLKQIPDHQPVPYQPVTCQRCRCVLNPYCSLDLNNKTWLCPICKGVSPLPASYHCMTQDCLAAEMLTNYTTIEYTINSQTEFPPVFLFVVDTCLSEKEHQALKTLLLQAIGTLPPTSLVGFISYGKLVYVHELKFSECPRNFVFNGVKTYDVLKLKQYLSLNTATPTANNFILPISEAEQMLNTIIDTLEVDPFIVERGNRFERCTGAALDIAVTLLESIFPKMSSQVFLFTGGPITRGPGTMAEIKRSEIVRQHNDIETGKAELSKKSKEFFAAMADKASSNNIVVNYIGASFEETGLYEVHPVIYKTGGFLLSNESFAEENISKTLIKYFKGGIFHNSGADATIIYNASPNLKISGCVGPCASLNVGSPLVSLTSPSTIGEGNTIEWKICGLLPTTTFGFIFDITNPKTSPIGLNEIGYVQFSTKYMHISTGEIRLRVTTTAVRFADLTSNKDLLVQGFDQEAATILFAKSMMWKIQSVSSNQTISSLVTTNEIIQNIDRKLISFCKLFAAYKQRDTSSFTLDPQLQYLPQFIYHFRRSPFLSTFNSSPDQTASLRHSLLTEDVTNSLFMIQPTLMCFSLNAPPTPVLLDSNSLRQDVVLLLDTYFRILIWHGSTIAAWRNQGYQDQEEYQNLKAALEQPKEEAMQLLNERFPTPQFASCDQDSSLSRYLLSRCNPSSDVSFTTAYGPADNLSTDEPSLSKFMQKLKEMTISS</sequence>
<dbReference type="SUPFAM" id="SSF81995">
    <property type="entry name" value="beta-sandwich domain of Sec23/24"/>
    <property type="match status" value="1"/>
</dbReference>
<comment type="similarity">
    <text evidence="1 10">Belongs to the SEC23/SEC24 family. SEC23 subfamily.</text>
</comment>
<evidence type="ECO:0000259" key="12">
    <source>
        <dbReference type="Pfam" id="PF04810"/>
    </source>
</evidence>
<dbReference type="EMBL" id="JAPFFF010000006">
    <property type="protein sequence ID" value="KAK8887156.1"/>
    <property type="molecule type" value="Genomic_DNA"/>
</dbReference>
<dbReference type="PANTHER" id="PTHR11141:SF0">
    <property type="entry name" value="PROTEIN TRANSPORT PROTEIN SEC23"/>
    <property type="match status" value="1"/>
</dbReference>
<dbReference type="Pfam" id="PF00626">
    <property type="entry name" value="Gelsolin"/>
    <property type="match status" value="1"/>
</dbReference>
<dbReference type="InterPro" id="IPR036174">
    <property type="entry name" value="Znf_Sec23_Sec24_sf"/>
</dbReference>
<dbReference type="InterPro" id="IPR036180">
    <property type="entry name" value="Gelsolin-like_dom_sf"/>
</dbReference>
<dbReference type="Proteomes" id="UP001470230">
    <property type="component" value="Unassembled WGS sequence"/>
</dbReference>
<reference evidence="16 17" key="1">
    <citation type="submission" date="2024-04" db="EMBL/GenBank/DDBJ databases">
        <title>Tritrichomonas musculus Genome.</title>
        <authorList>
            <person name="Alves-Ferreira E."/>
            <person name="Grigg M."/>
            <person name="Lorenzi H."/>
            <person name="Galac M."/>
        </authorList>
    </citation>
    <scope>NUCLEOTIDE SEQUENCE [LARGE SCALE GENOMIC DNA]</scope>
    <source>
        <strain evidence="16 17">EAF2021</strain>
    </source>
</reference>
<keyword evidence="3 10" id="KW-0479">Metal-binding</keyword>
<keyword evidence="7 10" id="KW-0653">Protein transport</keyword>
<feature type="domain" description="Sec23/Sec24 beta-sandwich" evidence="15">
    <location>
        <begin position="380"/>
        <end position="485"/>
    </location>
</feature>
<protein>
    <recommendedName>
        <fullName evidence="10">Protein transport protein SEC23</fullName>
    </recommendedName>
</protein>
<dbReference type="InterPro" id="IPR012990">
    <property type="entry name" value="Beta-sandwich_Sec23_24"/>
</dbReference>
<evidence type="ECO:0000256" key="5">
    <source>
        <dbReference type="ARBA" id="ARBA00022833"/>
    </source>
</evidence>
<dbReference type="InterPro" id="IPR037364">
    <property type="entry name" value="Sec23"/>
</dbReference>
<keyword evidence="5 10" id="KW-0862">Zinc</keyword>
<dbReference type="InterPro" id="IPR006896">
    <property type="entry name" value="Sec23/24_trunk_dom"/>
</dbReference>
<evidence type="ECO:0000259" key="14">
    <source>
        <dbReference type="Pfam" id="PF04815"/>
    </source>
</evidence>
<keyword evidence="17" id="KW-1185">Reference proteome</keyword>
<dbReference type="Pfam" id="PF08033">
    <property type="entry name" value="Sec23_BS"/>
    <property type="match status" value="1"/>
</dbReference>
<dbReference type="InterPro" id="IPR006895">
    <property type="entry name" value="Znf_Sec23_Sec24"/>
</dbReference>
<comment type="subcellular location">
    <subcellularLocation>
        <location evidence="10">Cytoplasmic vesicle</location>
        <location evidence="10">COPII-coated vesicle membrane</location>
        <topology evidence="10">Peripheral membrane protein</topology>
        <orientation evidence="10">Cytoplasmic side</orientation>
    </subcellularLocation>
    <subcellularLocation>
        <location evidence="10">Endoplasmic reticulum membrane</location>
        <topology evidence="10">Peripheral membrane protein</topology>
        <orientation evidence="10">Cytoplasmic side</orientation>
    </subcellularLocation>
</comment>
<dbReference type="SUPFAM" id="SSF53300">
    <property type="entry name" value="vWA-like"/>
    <property type="match status" value="1"/>
</dbReference>
<evidence type="ECO:0000256" key="6">
    <source>
        <dbReference type="ARBA" id="ARBA00022892"/>
    </source>
</evidence>
<dbReference type="SUPFAM" id="SSF82754">
    <property type="entry name" value="C-terminal, gelsolin-like domain of Sec23/24"/>
    <property type="match status" value="1"/>
</dbReference>
<evidence type="ECO:0000256" key="8">
    <source>
        <dbReference type="ARBA" id="ARBA00023136"/>
    </source>
</evidence>
<evidence type="ECO:0000259" key="15">
    <source>
        <dbReference type="Pfam" id="PF08033"/>
    </source>
</evidence>
<dbReference type="Gene3D" id="3.40.20.10">
    <property type="entry name" value="Severin"/>
    <property type="match status" value="1"/>
</dbReference>
<feature type="domain" description="Zinc finger Sec23/Sec24-type" evidence="12">
    <location>
        <begin position="53"/>
        <end position="91"/>
    </location>
</feature>
<dbReference type="SUPFAM" id="SSF81811">
    <property type="entry name" value="Helical domain of Sec23/24"/>
    <property type="match status" value="1"/>
</dbReference>
<evidence type="ECO:0000259" key="13">
    <source>
        <dbReference type="Pfam" id="PF04811"/>
    </source>
</evidence>
<keyword evidence="2 10" id="KW-0813">Transport</keyword>
<accession>A0ABR2K7Q5</accession>
<keyword evidence="10" id="KW-0963">Cytoplasm</keyword>
<evidence type="ECO:0000256" key="10">
    <source>
        <dbReference type="RuleBase" id="RU365030"/>
    </source>
</evidence>
<keyword evidence="8 10" id="KW-0472">Membrane</keyword>
<feature type="domain" description="Gelsolin-like" evidence="11">
    <location>
        <begin position="623"/>
        <end position="707"/>
    </location>
</feature>
<evidence type="ECO:0000256" key="9">
    <source>
        <dbReference type="ARBA" id="ARBA00023329"/>
    </source>
</evidence>
<dbReference type="Gene3D" id="1.20.120.730">
    <property type="entry name" value="Sec23/Sec24 helical domain"/>
    <property type="match status" value="1"/>
</dbReference>
<keyword evidence="6 10" id="KW-0931">ER-Golgi transport</keyword>
<proteinExistence type="inferred from homology"/>
<evidence type="ECO:0000256" key="1">
    <source>
        <dbReference type="ARBA" id="ARBA00009210"/>
    </source>
</evidence>
<dbReference type="InterPro" id="IPR036465">
    <property type="entry name" value="vWFA_dom_sf"/>
</dbReference>
<evidence type="ECO:0000256" key="4">
    <source>
        <dbReference type="ARBA" id="ARBA00022824"/>
    </source>
</evidence>
<dbReference type="InterPro" id="IPR036175">
    <property type="entry name" value="Sec23/24_helical_dom_sf"/>
</dbReference>
<dbReference type="InterPro" id="IPR007123">
    <property type="entry name" value="Gelsolin-like_dom"/>
</dbReference>
<dbReference type="Pfam" id="PF04811">
    <property type="entry name" value="Sec23_trunk"/>
    <property type="match status" value="1"/>
</dbReference>
<keyword evidence="9 10" id="KW-0968">Cytoplasmic vesicle</keyword>
<dbReference type="PANTHER" id="PTHR11141">
    <property type="entry name" value="PROTEIN TRANSPORT PROTEIN SEC23"/>
    <property type="match status" value="1"/>
</dbReference>
<keyword evidence="4 10" id="KW-0256">Endoplasmic reticulum</keyword>
<feature type="domain" description="Sec23/Sec24 helical" evidence="14">
    <location>
        <begin position="500"/>
        <end position="608"/>
    </location>
</feature>
<evidence type="ECO:0000313" key="17">
    <source>
        <dbReference type="Proteomes" id="UP001470230"/>
    </source>
</evidence>
<dbReference type="Pfam" id="PF04810">
    <property type="entry name" value="zf-Sec23_Sec24"/>
    <property type="match status" value="1"/>
</dbReference>
<dbReference type="Gene3D" id="2.60.40.1670">
    <property type="entry name" value="beta-sandwich domain of Sec23/24"/>
    <property type="match status" value="1"/>
</dbReference>
<evidence type="ECO:0000256" key="3">
    <source>
        <dbReference type="ARBA" id="ARBA00022723"/>
    </source>
</evidence>
<feature type="domain" description="Sec23/Sec24 trunk" evidence="13">
    <location>
        <begin position="121"/>
        <end position="368"/>
    </location>
</feature>
<dbReference type="Pfam" id="PF04815">
    <property type="entry name" value="Sec23_helical"/>
    <property type="match status" value="1"/>
</dbReference>
<evidence type="ECO:0000259" key="11">
    <source>
        <dbReference type="Pfam" id="PF00626"/>
    </source>
</evidence>
<gene>
    <name evidence="16" type="ORF">M9Y10_038194</name>
</gene>
<name>A0ABR2K7Q5_9EUKA</name>